<organism evidence="1 2">
    <name type="scientific">Anaerostipes hadrus</name>
    <dbReference type="NCBI Taxonomy" id="649756"/>
    <lineage>
        <taxon>Bacteria</taxon>
        <taxon>Bacillati</taxon>
        <taxon>Bacillota</taxon>
        <taxon>Clostridia</taxon>
        <taxon>Lachnospirales</taxon>
        <taxon>Lachnospiraceae</taxon>
        <taxon>Anaerostipes</taxon>
    </lineage>
</organism>
<dbReference type="AlphaFoldDB" id="A0A173TH95"/>
<gene>
    <name evidence="1" type="ORF">ERS852571_02034</name>
</gene>
<evidence type="ECO:0000313" key="2">
    <source>
        <dbReference type="Proteomes" id="UP000095553"/>
    </source>
</evidence>
<name>A0A173TH95_ANAHA</name>
<sequence length="88" mass="10322">MFKTNCKCPRCGGILYTQTEYGDYSYQCQNCDEDFYDFEVTDTEESEDTHNVFVPAECMAAEYPIEDQCYIIPIQEFRALEKVELITE</sequence>
<dbReference type="RefSeq" id="WP_055073027.1">
    <property type="nucleotide sequence ID" value="NZ_BAABYN010000001.1"/>
</dbReference>
<reference evidence="1 2" key="1">
    <citation type="submission" date="2015-09" db="EMBL/GenBank/DDBJ databases">
        <authorList>
            <consortium name="Pathogen Informatics"/>
        </authorList>
    </citation>
    <scope>NUCLEOTIDE SEQUENCE [LARGE SCALE GENOMIC DNA]</scope>
    <source>
        <strain evidence="1 2">2789STDY5834959</strain>
    </source>
</reference>
<evidence type="ECO:0000313" key="1">
    <source>
        <dbReference type="EMBL" id="CUN02071.1"/>
    </source>
</evidence>
<accession>A0A173TH95</accession>
<proteinExistence type="predicted"/>
<dbReference type="EMBL" id="CYXY01000011">
    <property type="protein sequence ID" value="CUN02071.1"/>
    <property type="molecule type" value="Genomic_DNA"/>
</dbReference>
<protein>
    <submittedName>
        <fullName evidence="1">Uncharacterized protein</fullName>
    </submittedName>
</protein>
<dbReference type="Proteomes" id="UP000095553">
    <property type="component" value="Unassembled WGS sequence"/>
</dbReference>